<dbReference type="SUPFAM" id="SSF52047">
    <property type="entry name" value="RNI-like"/>
    <property type="match status" value="1"/>
</dbReference>
<dbReference type="GO" id="GO:0019005">
    <property type="term" value="C:SCF ubiquitin ligase complex"/>
    <property type="evidence" value="ECO:0007669"/>
    <property type="project" value="TreeGrafter"/>
</dbReference>
<dbReference type="KEGG" id="lak:106176521"/>
<proteinExistence type="predicted"/>
<accession>A0A1S3JVT2</accession>
<dbReference type="InterPro" id="IPR057207">
    <property type="entry name" value="FBXL15_LRR"/>
</dbReference>
<dbReference type="InterPro" id="IPR032675">
    <property type="entry name" value="LRR_dom_sf"/>
</dbReference>
<dbReference type="PANTHER" id="PTHR13318">
    <property type="entry name" value="PARTNER OF PAIRED, ISOFORM B-RELATED"/>
    <property type="match status" value="1"/>
</dbReference>
<protein>
    <submittedName>
        <fullName evidence="3">Uncharacterized F-box/LRR-repeat protein C02F5.7-like</fullName>
    </submittedName>
</protein>
<organism evidence="2 3">
    <name type="scientific">Lingula anatina</name>
    <name type="common">Brachiopod</name>
    <name type="synonym">Lingula unguis</name>
    <dbReference type="NCBI Taxonomy" id="7574"/>
    <lineage>
        <taxon>Eukaryota</taxon>
        <taxon>Metazoa</taxon>
        <taxon>Spiralia</taxon>
        <taxon>Lophotrochozoa</taxon>
        <taxon>Brachiopoda</taxon>
        <taxon>Linguliformea</taxon>
        <taxon>Lingulata</taxon>
        <taxon>Lingulida</taxon>
        <taxon>Linguloidea</taxon>
        <taxon>Lingulidae</taxon>
        <taxon>Lingula</taxon>
    </lineage>
</organism>
<feature type="domain" description="F-box/LRR-repeat protein 15-like leucin rich repeat" evidence="1">
    <location>
        <begin position="168"/>
        <end position="297"/>
    </location>
</feature>
<dbReference type="Pfam" id="PF25372">
    <property type="entry name" value="DUF7885"/>
    <property type="match status" value="1"/>
</dbReference>
<dbReference type="RefSeq" id="XP_013414402.1">
    <property type="nucleotide sequence ID" value="XM_013558948.1"/>
</dbReference>
<dbReference type="GO" id="GO:0031146">
    <property type="term" value="P:SCF-dependent proteasomal ubiquitin-dependent protein catabolic process"/>
    <property type="evidence" value="ECO:0007669"/>
    <property type="project" value="TreeGrafter"/>
</dbReference>
<keyword evidence="2" id="KW-1185">Reference proteome</keyword>
<reference evidence="3" key="1">
    <citation type="submission" date="2025-08" db="UniProtKB">
        <authorList>
            <consortium name="RefSeq"/>
        </authorList>
    </citation>
    <scope>IDENTIFICATION</scope>
    <source>
        <tissue evidence="3">Gonads</tissue>
    </source>
</reference>
<evidence type="ECO:0000313" key="3">
    <source>
        <dbReference type="RefSeq" id="XP_013414402.1"/>
    </source>
</evidence>
<dbReference type="STRING" id="7574.A0A1S3JVT2"/>
<dbReference type="InterPro" id="IPR006553">
    <property type="entry name" value="Leu-rich_rpt_Cys-con_subtyp"/>
</dbReference>
<dbReference type="Proteomes" id="UP000085678">
    <property type="component" value="Unplaced"/>
</dbReference>
<dbReference type="InParanoid" id="A0A1S3JVT2"/>
<dbReference type="AlphaFoldDB" id="A0A1S3JVT2"/>
<evidence type="ECO:0000259" key="1">
    <source>
        <dbReference type="Pfam" id="PF25372"/>
    </source>
</evidence>
<dbReference type="GeneID" id="106176521"/>
<dbReference type="SMART" id="SM00367">
    <property type="entry name" value="LRR_CC"/>
    <property type="match status" value="5"/>
</dbReference>
<name>A0A1S3JVT2_LINAN</name>
<dbReference type="OrthoDB" id="10257471at2759"/>
<gene>
    <name evidence="3" type="primary">LOC106176521</name>
</gene>
<sequence>MKDRSLWYRDTLEAHNDLPPKLLLQVMGMSSNMLTHLDTSFCLSVTDEFLACLISKCRRLCHINIAGCSLVTDAAIRLVADAVKNLRTLIINECRLITCGAILDAVTAHKASLQRLEMARCLGMRQDPYKVGYIAEHCANVKYLNICWFSNYSEHAPILDMDVCKYAMLCPFLVSLDLGHTHATDHCLEVVAGCCKNLETLSMAQCFVTDVGLTKIGRGLNKMKSLNLADGQHFGDAGMFTIYRELKALEYLNLTRCFRLTNQCIQNVLIELPALKTLILKQCYKLDDSGLHHLMIRNTSPRLYYLDASSTLITKALIDRIRQVRQQLVINYQDCPYTRHVDCSQWGDFDAHAAALTTIGFFEDRHSE</sequence>
<dbReference type="Gene3D" id="3.80.10.10">
    <property type="entry name" value="Ribonuclease Inhibitor"/>
    <property type="match status" value="2"/>
</dbReference>
<evidence type="ECO:0000313" key="2">
    <source>
        <dbReference type="Proteomes" id="UP000085678"/>
    </source>
</evidence>